<dbReference type="EMBL" id="WEID01000005">
    <property type="protein sequence ID" value="KAB8139266.1"/>
    <property type="molecule type" value="Genomic_DNA"/>
</dbReference>
<gene>
    <name evidence="1" type="ORF">F9U64_01180</name>
</gene>
<organism evidence="1 2">
    <name type="scientific">Gracilibacillus oryzae</name>
    <dbReference type="NCBI Taxonomy" id="1672701"/>
    <lineage>
        <taxon>Bacteria</taxon>
        <taxon>Bacillati</taxon>
        <taxon>Bacillota</taxon>
        <taxon>Bacilli</taxon>
        <taxon>Bacillales</taxon>
        <taxon>Bacillaceae</taxon>
        <taxon>Gracilibacillus</taxon>
    </lineage>
</organism>
<evidence type="ECO:0000313" key="1">
    <source>
        <dbReference type="EMBL" id="KAB8139266.1"/>
    </source>
</evidence>
<dbReference type="InterPro" id="IPR021808">
    <property type="entry name" value="DUF3383"/>
</dbReference>
<dbReference type="Proteomes" id="UP000480246">
    <property type="component" value="Unassembled WGS sequence"/>
</dbReference>
<dbReference type="Pfam" id="PF11863">
    <property type="entry name" value="DUF3383"/>
    <property type="match status" value="1"/>
</dbReference>
<dbReference type="OrthoDB" id="1684431at2"/>
<accession>A0A7C8GWT2</accession>
<keyword evidence="2" id="KW-1185">Reference proteome</keyword>
<comment type="caution">
    <text evidence="1">The sequence shown here is derived from an EMBL/GenBank/DDBJ whole genome shotgun (WGS) entry which is preliminary data.</text>
</comment>
<dbReference type="RefSeq" id="WP_153400944.1">
    <property type="nucleotide sequence ID" value="NZ_ML762424.1"/>
</dbReference>
<sequence length="333" mass="36624">MSTIRDVQVIITRETQQITQAGFGRPLILATSTDKPYTLYRTLDAVAEDYGENTEAYRMANRIFAQTPRPVDIAILGVTYDAATGDPTTLTAALNDNEGDFYFLLCEEQGIEEITALSTWIEAQKKLYFVSTDDPTLQDQFEGYRTIPMYHKDPLSYPAEGWVGRCAPTDPGSITWKFKTINGVVASGASETEISTIKEGGGNTYIEQGGVLMTYDGRTTSGEWIDVMRSIDFLEMRIQESVFGILVRNEKIPFTNNGIAQIITGVESPLKQGYLQGMIADDADGVPLYSVSAPTRSEVSANDRANRILPDVNFTAEIAGAVHETRINGVVQV</sequence>
<name>A0A7C8GWT2_9BACI</name>
<evidence type="ECO:0000313" key="2">
    <source>
        <dbReference type="Proteomes" id="UP000480246"/>
    </source>
</evidence>
<proteinExistence type="predicted"/>
<reference evidence="1 2" key="1">
    <citation type="submission" date="2019-10" db="EMBL/GenBank/DDBJ databases">
        <title>Gracilibacillus sp. nov. isolated from rice seeds.</title>
        <authorList>
            <person name="He S."/>
        </authorList>
    </citation>
    <scope>NUCLEOTIDE SEQUENCE [LARGE SCALE GENOMIC DNA]</scope>
    <source>
        <strain evidence="1 2">TD8</strain>
    </source>
</reference>
<dbReference type="AlphaFoldDB" id="A0A7C8GWT2"/>
<protein>
    <submittedName>
        <fullName evidence="1">DUF3383 domain-containing protein</fullName>
    </submittedName>
</protein>